<dbReference type="RefSeq" id="WP_183558034.1">
    <property type="nucleotide sequence ID" value="NZ_JACHBX010000006.1"/>
</dbReference>
<comment type="caution">
    <text evidence="2">The sequence shown here is derived from an EMBL/GenBank/DDBJ whole genome shotgun (WGS) entry which is preliminary data.</text>
</comment>
<dbReference type="GO" id="GO:0016747">
    <property type="term" value="F:acyltransferase activity, transferring groups other than amino-acyl groups"/>
    <property type="evidence" value="ECO:0007669"/>
    <property type="project" value="InterPro"/>
</dbReference>
<dbReference type="Gene3D" id="3.40.630.30">
    <property type="match status" value="1"/>
</dbReference>
<keyword evidence="3" id="KW-1185">Reference proteome</keyword>
<dbReference type="InterPro" id="IPR016181">
    <property type="entry name" value="Acyl_CoA_acyltransferase"/>
</dbReference>
<feature type="domain" description="N-acetyltransferase" evidence="1">
    <location>
        <begin position="9"/>
        <end position="169"/>
    </location>
</feature>
<keyword evidence="2" id="KW-0808">Transferase</keyword>
<protein>
    <submittedName>
        <fullName evidence="2">RimJ/RimL family protein N-acetyltransferase</fullName>
    </submittedName>
</protein>
<dbReference type="SUPFAM" id="SSF55729">
    <property type="entry name" value="Acyl-CoA N-acyltransferases (Nat)"/>
    <property type="match status" value="1"/>
</dbReference>
<dbReference type="Proteomes" id="UP000540787">
    <property type="component" value="Unassembled WGS sequence"/>
</dbReference>
<reference evidence="2 3" key="1">
    <citation type="submission" date="2020-08" db="EMBL/GenBank/DDBJ databases">
        <title>The Agave Microbiome: Exploring the role of microbial communities in plant adaptations to desert environments.</title>
        <authorList>
            <person name="Partida-Martinez L.P."/>
        </authorList>
    </citation>
    <scope>NUCLEOTIDE SEQUENCE [LARGE SCALE GENOMIC DNA]</scope>
    <source>
        <strain evidence="2 3">AT3.2</strain>
    </source>
</reference>
<evidence type="ECO:0000259" key="1">
    <source>
        <dbReference type="PROSITE" id="PS51186"/>
    </source>
</evidence>
<evidence type="ECO:0000313" key="3">
    <source>
        <dbReference type="Proteomes" id="UP000540787"/>
    </source>
</evidence>
<dbReference type="PANTHER" id="PTHR43792">
    <property type="entry name" value="GNAT FAMILY, PUTATIVE (AFU_ORTHOLOGUE AFUA_3G00765)-RELATED-RELATED"/>
    <property type="match status" value="1"/>
</dbReference>
<dbReference type="AlphaFoldDB" id="A0A7W9X4P2"/>
<accession>A0A7W9X4P2</accession>
<dbReference type="PANTHER" id="PTHR43792:SF1">
    <property type="entry name" value="N-ACETYLTRANSFERASE DOMAIN-CONTAINING PROTEIN"/>
    <property type="match status" value="1"/>
</dbReference>
<gene>
    <name evidence="2" type="ORF">HD842_004578</name>
</gene>
<dbReference type="InterPro" id="IPR051531">
    <property type="entry name" value="N-acetyltransferase"/>
</dbReference>
<name>A0A7W9X4P2_9BURK</name>
<evidence type="ECO:0000313" key="2">
    <source>
        <dbReference type="EMBL" id="MBB6136400.1"/>
    </source>
</evidence>
<dbReference type="Pfam" id="PF13302">
    <property type="entry name" value="Acetyltransf_3"/>
    <property type="match status" value="1"/>
</dbReference>
<organism evidence="2 3">
    <name type="scientific">Massilia aurea</name>
    <dbReference type="NCBI Taxonomy" id="373040"/>
    <lineage>
        <taxon>Bacteria</taxon>
        <taxon>Pseudomonadati</taxon>
        <taxon>Pseudomonadota</taxon>
        <taxon>Betaproteobacteria</taxon>
        <taxon>Burkholderiales</taxon>
        <taxon>Oxalobacteraceae</taxon>
        <taxon>Telluria group</taxon>
        <taxon>Massilia</taxon>
    </lineage>
</organism>
<dbReference type="InterPro" id="IPR000182">
    <property type="entry name" value="GNAT_dom"/>
</dbReference>
<dbReference type="PROSITE" id="PS51186">
    <property type="entry name" value="GNAT"/>
    <property type="match status" value="1"/>
</dbReference>
<proteinExistence type="predicted"/>
<dbReference type="EMBL" id="JACHBX010000006">
    <property type="protein sequence ID" value="MBB6136400.1"/>
    <property type="molecule type" value="Genomic_DNA"/>
</dbReference>
<sequence length="180" mass="20390">MTVLDSARLRFEPMQEAHYDGLRRLNSDPLVMRFISGQPETPDDTHAVIARVKARWEALGYAWWSLIERDSGELIGAGCIQHLEHDTSNPHEIGWRLRPDRWGQGYAIEAAERMARFAFDDLEVPLLCAICDPANAASRRVMDKLGMTYRSVETWHGTSVAAYGINRATWTLRHGHGMAT</sequence>